<dbReference type="UniPathway" id="UPA00252"/>
<evidence type="ECO:0000256" key="4">
    <source>
        <dbReference type="ARBA" id="ARBA00022475"/>
    </source>
</evidence>
<dbReference type="InterPro" id="IPR005254">
    <property type="entry name" value="Heme_biosyn_assoc_TPR_pro"/>
</dbReference>
<evidence type="ECO:0000256" key="5">
    <source>
        <dbReference type="ARBA" id="ARBA00022519"/>
    </source>
</evidence>
<dbReference type="Pfam" id="PF07219">
    <property type="entry name" value="HemY_N"/>
    <property type="match status" value="1"/>
</dbReference>
<protein>
    <submittedName>
        <fullName evidence="12">Heme biosynthesis protein HemY</fullName>
    </submittedName>
</protein>
<keyword evidence="9" id="KW-0627">Porphyrin biosynthesis</keyword>
<dbReference type="GO" id="GO:0006779">
    <property type="term" value="P:porphyrin-containing compound biosynthetic process"/>
    <property type="evidence" value="ECO:0007669"/>
    <property type="project" value="UniProtKB-KW"/>
</dbReference>
<evidence type="ECO:0000256" key="10">
    <source>
        <dbReference type="SAM" id="Phobius"/>
    </source>
</evidence>
<keyword evidence="4" id="KW-1003">Cell membrane</keyword>
<dbReference type="AlphaFoldDB" id="A0A225T3P2"/>
<evidence type="ECO:0000313" key="13">
    <source>
        <dbReference type="Proteomes" id="UP000214747"/>
    </source>
</evidence>
<dbReference type="GO" id="GO:0005886">
    <property type="term" value="C:plasma membrane"/>
    <property type="evidence" value="ECO:0007669"/>
    <property type="project" value="UniProtKB-SubCell"/>
</dbReference>
<dbReference type="Gene3D" id="1.25.40.10">
    <property type="entry name" value="Tetratricopeptide repeat domain"/>
    <property type="match status" value="1"/>
</dbReference>
<dbReference type="InterPro" id="IPR010817">
    <property type="entry name" value="HemY_N"/>
</dbReference>
<sequence length="399" mass="44850">MKILLWLLTLFASAIGLAVLARFNPGNVVLFYPPYRIDLSLNFFIFAVLAVFLTIYVVIRAIRLTQKLPGRVIAYRRAKRENESNKALRDALKAYFEGRFGQAEKSATRASDLPDNAGVAALIAARAAHRMRQGDRRDIWLASTEVDPTLKAARLMTALELQVDEHHFKQALETVEELNANGTRHIQALQWALKANQQAKNWPEVLRLVQTLDKRNALHPALSNRLREMSYDALLSDRSHDAESIRLLWNGVPGVDKLKPYIAARAAHAFSSRGLHDEARSLLERALAADWDIRLLRAYRESTAEAGSPALLSQIEHCESWLSKNPTDAELALTLGMFCLRQKLWGKAQRHLEQALSDAIEPRTVRESHLALAQLHEALDQPDQAAGHYKQCALATAIR</sequence>
<evidence type="ECO:0000256" key="2">
    <source>
        <dbReference type="ARBA" id="ARBA00004429"/>
    </source>
</evidence>
<evidence type="ECO:0000259" key="11">
    <source>
        <dbReference type="Pfam" id="PF07219"/>
    </source>
</evidence>
<evidence type="ECO:0000256" key="8">
    <source>
        <dbReference type="ARBA" id="ARBA00023136"/>
    </source>
</evidence>
<evidence type="ECO:0000256" key="9">
    <source>
        <dbReference type="ARBA" id="ARBA00023244"/>
    </source>
</evidence>
<comment type="function">
    <text evidence="1">Involved in a late step of protoheme IX synthesis.</text>
</comment>
<gene>
    <name evidence="12" type="ORF">CEJ45_01070</name>
</gene>
<dbReference type="Proteomes" id="UP000214747">
    <property type="component" value="Unassembled WGS sequence"/>
</dbReference>
<keyword evidence="6 10" id="KW-0812">Transmembrane</keyword>
<proteinExistence type="predicted"/>
<keyword evidence="7 10" id="KW-1133">Transmembrane helix</keyword>
<evidence type="ECO:0000256" key="1">
    <source>
        <dbReference type="ARBA" id="ARBA00002962"/>
    </source>
</evidence>
<name>A0A225T3P2_9BURK</name>
<keyword evidence="5" id="KW-0997">Cell inner membrane</keyword>
<reference evidence="12 13" key="1">
    <citation type="journal article" date="2010" name="Int. J. Syst. Evol. Microbiol.">
        <title>Reclassification of Herbaspirillum putei as a later heterotypic synonym of Herbaspirillum huttiense, with the description of H. huttiense subsp. huttiense subsp. nov. and H. huttiense subsp. putei subsp. nov., comb. nov., and description of Herbaspirillum aquaticum sp. nov.</title>
        <authorList>
            <person name="Dobritsa A.P."/>
            <person name="Reddy M.C."/>
            <person name="Samadpour M."/>
        </authorList>
    </citation>
    <scope>NUCLEOTIDE SEQUENCE [LARGE SCALE GENOMIC DNA]</scope>
    <source>
        <strain evidence="12 13">IEH 4430</strain>
    </source>
</reference>
<comment type="subcellular location">
    <subcellularLocation>
        <location evidence="2">Cell inner membrane</location>
        <topology evidence="2">Multi-pass membrane protein</topology>
    </subcellularLocation>
</comment>
<evidence type="ECO:0000256" key="3">
    <source>
        <dbReference type="ARBA" id="ARBA00004744"/>
    </source>
</evidence>
<comment type="pathway">
    <text evidence="3">Porphyrin-containing compound metabolism; protoheme biosynthesis.</text>
</comment>
<accession>A0A225T3P2</accession>
<feature type="domain" description="HemY N-terminal" evidence="11">
    <location>
        <begin position="26"/>
        <end position="131"/>
    </location>
</feature>
<evidence type="ECO:0000256" key="7">
    <source>
        <dbReference type="ARBA" id="ARBA00022989"/>
    </source>
</evidence>
<dbReference type="SUPFAM" id="SSF48452">
    <property type="entry name" value="TPR-like"/>
    <property type="match status" value="1"/>
</dbReference>
<keyword evidence="13" id="KW-1185">Reference proteome</keyword>
<keyword evidence="8 10" id="KW-0472">Membrane</keyword>
<evidence type="ECO:0000313" key="12">
    <source>
        <dbReference type="EMBL" id="OWY36721.1"/>
    </source>
</evidence>
<feature type="transmembrane region" description="Helical" evidence="10">
    <location>
        <begin position="39"/>
        <end position="59"/>
    </location>
</feature>
<organism evidence="12 13">
    <name type="scientific">Herbaspirillum aquaticum</name>
    <dbReference type="NCBI Taxonomy" id="568783"/>
    <lineage>
        <taxon>Bacteria</taxon>
        <taxon>Pseudomonadati</taxon>
        <taxon>Pseudomonadota</taxon>
        <taxon>Betaproteobacteria</taxon>
        <taxon>Burkholderiales</taxon>
        <taxon>Oxalobacteraceae</taxon>
        <taxon>Herbaspirillum</taxon>
    </lineage>
</organism>
<dbReference type="RefSeq" id="WP_088753406.1">
    <property type="nucleotide sequence ID" value="NZ_JARJFG010000001.1"/>
</dbReference>
<evidence type="ECO:0000256" key="6">
    <source>
        <dbReference type="ARBA" id="ARBA00022692"/>
    </source>
</evidence>
<dbReference type="NCBIfam" id="TIGR00540">
    <property type="entry name" value="TPR_hemY_coli"/>
    <property type="match status" value="1"/>
</dbReference>
<dbReference type="EMBL" id="NJGV01000001">
    <property type="protein sequence ID" value="OWY36721.1"/>
    <property type="molecule type" value="Genomic_DNA"/>
</dbReference>
<comment type="caution">
    <text evidence="12">The sequence shown here is derived from an EMBL/GenBank/DDBJ whole genome shotgun (WGS) entry which is preliminary data.</text>
</comment>
<dbReference type="GO" id="GO:0042168">
    <property type="term" value="P:heme metabolic process"/>
    <property type="evidence" value="ECO:0007669"/>
    <property type="project" value="InterPro"/>
</dbReference>
<dbReference type="InterPro" id="IPR011990">
    <property type="entry name" value="TPR-like_helical_dom_sf"/>
</dbReference>